<sequence length="437" mass="46686">MNQLGTEYKQLTIDNEMRPKANQTVKLGSQNRVFLVVLDKKLTADFKCKSGWSSGAGTVAFGAGIAVGMAATVGVGIAAGLTVAAAVAVIPVAGWIVGGAIAIGCLIWGAVQMMQSPTCSEMIGYEESKWVMHHQTVRFDSQNVSIKEKHLALVKNSKLVCKEPGGVLLPFISETLAAQAAKAIGENNQTEMKWGVAAGFISGFMLGNGFGWGALGQYVVWMGIGHYALNPAANWFGDTTGAALGNETYDEIKENAYQDPEWWEDPTENAATINPNDEYNAPDDINDIKNLTDIRDNLIKNKGNANHIAQINAALERANANGGSLSARNNPEMKAVLAKIKAGEFGEEVRRIYTNSRGTMGGMNTTANAQEAIDSKQSNIRANNRANLATGAKAIGGAIQILQPFVCAYYGERAVRLAAEIFDQDATNSVSVISKDY</sequence>
<feature type="transmembrane region" description="Helical" evidence="1">
    <location>
        <begin position="59"/>
        <end position="86"/>
    </location>
</feature>
<gene>
    <name evidence="2" type="ORF">IO89_11555</name>
</gene>
<keyword evidence="3" id="KW-1185">Reference proteome</keyword>
<dbReference type="EMBL" id="JPLY01000004">
    <property type="protein sequence ID" value="KFC20871.1"/>
    <property type="molecule type" value="Genomic_DNA"/>
</dbReference>
<accession>A0A085BEH6</accession>
<evidence type="ECO:0000313" key="3">
    <source>
        <dbReference type="Proteomes" id="UP000028623"/>
    </source>
</evidence>
<protein>
    <recommendedName>
        <fullName evidence="4">DUF4280 domain-containing protein</fullName>
    </recommendedName>
</protein>
<evidence type="ECO:0000256" key="1">
    <source>
        <dbReference type="SAM" id="Phobius"/>
    </source>
</evidence>
<feature type="transmembrane region" description="Helical" evidence="1">
    <location>
        <begin position="92"/>
        <end position="111"/>
    </location>
</feature>
<evidence type="ECO:0000313" key="2">
    <source>
        <dbReference type="EMBL" id="KFC20871.1"/>
    </source>
</evidence>
<keyword evidence="1" id="KW-0812">Transmembrane</keyword>
<dbReference type="STRING" id="421072.SAMN04488097_0187"/>
<keyword evidence="1" id="KW-1133">Transmembrane helix</keyword>
<dbReference type="Proteomes" id="UP000028623">
    <property type="component" value="Unassembled WGS sequence"/>
</dbReference>
<organism evidence="2 3">
    <name type="scientific">Epilithonimonas lactis</name>
    <dbReference type="NCBI Taxonomy" id="421072"/>
    <lineage>
        <taxon>Bacteria</taxon>
        <taxon>Pseudomonadati</taxon>
        <taxon>Bacteroidota</taxon>
        <taxon>Flavobacteriia</taxon>
        <taxon>Flavobacteriales</taxon>
        <taxon>Weeksellaceae</taxon>
        <taxon>Chryseobacterium group</taxon>
        <taxon>Epilithonimonas</taxon>
    </lineage>
</organism>
<proteinExistence type="predicted"/>
<dbReference type="eggNOG" id="ENOG50336S3">
    <property type="taxonomic scope" value="Bacteria"/>
</dbReference>
<dbReference type="AlphaFoldDB" id="A0A085BEH6"/>
<reference evidence="2 3" key="1">
    <citation type="submission" date="2014-07" db="EMBL/GenBank/DDBJ databases">
        <title>Epilithonimonas lactis LMG 22401 Genome.</title>
        <authorList>
            <person name="Pipes S.E."/>
            <person name="Stropko S.J."/>
        </authorList>
    </citation>
    <scope>NUCLEOTIDE SEQUENCE [LARGE SCALE GENOMIC DNA]</scope>
    <source>
        <strain evidence="2 3">LMG 24401</strain>
    </source>
</reference>
<evidence type="ECO:0008006" key="4">
    <source>
        <dbReference type="Google" id="ProtNLM"/>
    </source>
</evidence>
<keyword evidence="1" id="KW-0472">Membrane</keyword>
<comment type="caution">
    <text evidence="2">The sequence shown here is derived from an EMBL/GenBank/DDBJ whole genome shotgun (WGS) entry which is preliminary data.</text>
</comment>
<name>A0A085BEH6_9FLAO</name>